<reference evidence="11 12" key="1">
    <citation type="submission" date="2019-12" db="EMBL/GenBank/DDBJ databases">
        <title>Genome sequencing and assembly of endphytes of Porphyra tenera.</title>
        <authorList>
            <person name="Park J.M."/>
            <person name="Shin R."/>
            <person name="Jo S.H."/>
        </authorList>
    </citation>
    <scope>NUCLEOTIDE SEQUENCE [LARGE SCALE GENOMIC DNA]</scope>
    <source>
        <strain evidence="11 12">GPM4</strain>
    </source>
</reference>
<dbReference type="GO" id="GO:0071978">
    <property type="term" value="P:bacterial-type flagellum-dependent swarming motility"/>
    <property type="evidence" value="ECO:0007669"/>
    <property type="project" value="TreeGrafter"/>
</dbReference>
<dbReference type="Proteomes" id="UP000464524">
    <property type="component" value="Chromosome"/>
</dbReference>
<dbReference type="NCBIfam" id="NF004285">
    <property type="entry name" value="PRK05696.1"/>
    <property type="match status" value="1"/>
</dbReference>
<evidence type="ECO:0000256" key="10">
    <source>
        <dbReference type="RuleBase" id="RU364125"/>
    </source>
</evidence>
<evidence type="ECO:0000313" key="11">
    <source>
        <dbReference type="EMBL" id="QHJ13603.1"/>
    </source>
</evidence>
<gene>
    <name evidence="11" type="ORF">FX988_03869</name>
</gene>
<evidence type="ECO:0000256" key="4">
    <source>
        <dbReference type="ARBA" id="ARBA00022475"/>
    </source>
</evidence>
<evidence type="ECO:0000256" key="9">
    <source>
        <dbReference type="ARBA" id="ARBA00023136"/>
    </source>
</evidence>
<dbReference type="PANTHER" id="PTHR35091">
    <property type="entry name" value="FLAGELLAR PROTEIN FLIL"/>
    <property type="match status" value="1"/>
</dbReference>
<dbReference type="PANTHER" id="PTHR35091:SF2">
    <property type="entry name" value="FLAGELLAR PROTEIN FLIL"/>
    <property type="match status" value="1"/>
</dbReference>
<keyword evidence="12" id="KW-1185">Reference proteome</keyword>
<dbReference type="GO" id="GO:0005886">
    <property type="term" value="C:plasma membrane"/>
    <property type="evidence" value="ECO:0007669"/>
    <property type="project" value="UniProtKB-SubCell"/>
</dbReference>
<feature type="transmembrane region" description="Helical" evidence="10">
    <location>
        <begin position="17"/>
        <end position="39"/>
    </location>
</feature>
<dbReference type="RefSeq" id="WP_160181700.1">
    <property type="nucleotide sequence ID" value="NZ_CP047656.1"/>
</dbReference>
<evidence type="ECO:0000256" key="2">
    <source>
        <dbReference type="ARBA" id="ARBA00004162"/>
    </source>
</evidence>
<comment type="function">
    <text evidence="1 10">Controls the rotational direction of flagella during chemotaxis.</text>
</comment>
<keyword evidence="7 10" id="KW-0283">Flagellar rotation</keyword>
<comment type="subcellular location">
    <subcellularLocation>
        <location evidence="10">Cell inner membrane</location>
    </subcellularLocation>
    <subcellularLocation>
        <location evidence="2">Cell membrane</location>
        <topology evidence="2">Single-pass membrane protein</topology>
    </subcellularLocation>
</comment>
<dbReference type="EMBL" id="CP047656">
    <property type="protein sequence ID" value="QHJ13603.1"/>
    <property type="molecule type" value="Genomic_DNA"/>
</dbReference>
<dbReference type="KEGG" id="pmes:FX988_03869"/>
<comment type="similarity">
    <text evidence="3 10">Belongs to the FliL family.</text>
</comment>
<dbReference type="AlphaFoldDB" id="A0A857JP32"/>
<dbReference type="GO" id="GO:0009425">
    <property type="term" value="C:bacterial-type flagellum basal body"/>
    <property type="evidence" value="ECO:0007669"/>
    <property type="project" value="InterPro"/>
</dbReference>
<keyword evidence="5 10" id="KW-0145">Chemotaxis</keyword>
<evidence type="ECO:0000256" key="3">
    <source>
        <dbReference type="ARBA" id="ARBA00008281"/>
    </source>
</evidence>
<organism evidence="11 12">
    <name type="scientific">Paraglaciecola mesophila</name>
    <dbReference type="NCBI Taxonomy" id="197222"/>
    <lineage>
        <taxon>Bacteria</taxon>
        <taxon>Pseudomonadati</taxon>
        <taxon>Pseudomonadota</taxon>
        <taxon>Gammaproteobacteria</taxon>
        <taxon>Alteromonadales</taxon>
        <taxon>Alteromonadaceae</taxon>
        <taxon>Paraglaciecola</taxon>
    </lineage>
</organism>
<dbReference type="GO" id="GO:0006935">
    <property type="term" value="P:chemotaxis"/>
    <property type="evidence" value="ECO:0007669"/>
    <property type="project" value="UniProtKB-KW"/>
</dbReference>
<evidence type="ECO:0000256" key="8">
    <source>
        <dbReference type="ARBA" id="ARBA00022989"/>
    </source>
</evidence>
<dbReference type="InterPro" id="IPR005503">
    <property type="entry name" value="FliL"/>
</dbReference>
<sequence>MAEEELQMEDGGKKSKLMMIIIIVVVLLLGGGAAAYFLLGGEGDAAMEAGAEQVQGDSEEASMSAPVKTGTALYVAIPNPITFNVPGTTRDRLVEIKVQLMVRGSDAEEQVKMHIPSIQGALNRAFSQANADDLITEAGKAAIRDNALKEVQKTLKDVSGNELVEQVLFTGFVMQ</sequence>
<dbReference type="Pfam" id="PF03748">
    <property type="entry name" value="FliL"/>
    <property type="match status" value="1"/>
</dbReference>
<evidence type="ECO:0000256" key="5">
    <source>
        <dbReference type="ARBA" id="ARBA00022500"/>
    </source>
</evidence>
<protein>
    <recommendedName>
        <fullName evidence="10">Flagellar protein FliL</fullName>
    </recommendedName>
</protein>
<evidence type="ECO:0000256" key="6">
    <source>
        <dbReference type="ARBA" id="ARBA00022692"/>
    </source>
</evidence>
<keyword evidence="9 10" id="KW-0472">Membrane</keyword>
<evidence type="ECO:0000313" key="12">
    <source>
        <dbReference type="Proteomes" id="UP000464524"/>
    </source>
</evidence>
<keyword evidence="6 10" id="KW-0812">Transmembrane</keyword>
<proteinExistence type="inferred from homology"/>
<evidence type="ECO:0000256" key="7">
    <source>
        <dbReference type="ARBA" id="ARBA00022779"/>
    </source>
</evidence>
<keyword evidence="4" id="KW-1003">Cell membrane</keyword>
<dbReference type="OrthoDB" id="5829285at2"/>
<name>A0A857JP32_9ALTE</name>
<accession>A0A857JP32</accession>
<evidence type="ECO:0000256" key="1">
    <source>
        <dbReference type="ARBA" id="ARBA00002254"/>
    </source>
</evidence>
<keyword evidence="10" id="KW-0997">Cell inner membrane</keyword>
<keyword evidence="8 10" id="KW-1133">Transmembrane helix</keyword>